<dbReference type="RefSeq" id="WP_353981646.1">
    <property type="nucleotide sequence ID" value="NZ_CP159578.1"/>
</dbReference>
<dbReference type="InterPro" id="IPR041698">
    <property type="entry name" value="Methyltransf_25"/>
</dbReference>
<keyword evidence="3" id="KW-0808">Transferase</keyword>
<sequence length="310" mass="33925">MNTSSPLAADAHFSDTWLTLREPVDHRARDAQLTHAADHWLAQRASASTAATLVDLGCGSGSNLRYLAPRLHTPQRWRLVDHDPSLLEHARSRCDTLASAAGEPIQLTVHEATLAQALDEALTGADLVTASALFDLVSAEWIDALAARCRELGCAVLFTLSVDGEIHFQDSAGKTLEDGDDRFVFDTLAAHQQRDKGAGEALGTLAPTYLKQAFLRHGYHLREAPSPWRLGRETWPLIDALIAGWRTALLEQAPAQATRIENWYRTRLSALDAGRLMLTLGHRDLLALPPDSPPGMSFDTSFETSQDRPA</sequence>
<evidence type="ECO:0000313" key="3">
    <source>
        <dbReference type="EMBL" id="XCJ80839.1"/>
    </source>
</evidence>
<dbReference type="AlphaFoldDB" id="A0AB74UHL3"/>
<dbReference type="EMBL" id="CP159578">
    <property type="protein sequence ID" value="XCJ80839.1"/>
    <property type="molecule type" value="Genomic_DNA"/>
</dbReference>
<name>A0AB74UHL3_9GAMM</name>
<protein>
    <submittedName>
        <fullName evidence="3">Class I SAM-dependent methyltransferase</fullName>
        <ecNumber evidence="3">2.1.-.-</ecNumber>
    </submittedName>
</protein>
<evidence type="ECO:0000259" key="2">
    <source>
        <dbReference type="Pfam" id="PF13649"/>
    </source>
</evidence>
<dbReference type="GO" id="GO:0032259">
    <property type="term" value="P:methylation"/>
    <property type="evidence" value="ECO:0007669"/>
    <property type="project" value="UniProtKB-KW"/>
</dbReference>
<dbReference type="Gene3D" id="3.40.50.150">
    <property type="entry name" value="Vaccinia Virus protein VP39"/>
    <property type="match status" value="1"/>
</dbReference>
<evidence type="ECO:0000256" key="1">
    <source>
        <dbReference type="SAM" id="MobiDB-lite"/>
    </source>
</evidence>
<reference evidence="3" key="1">
    <citation type="submission" date="2024-06" db="EMBL/GenBank/DDBJ databases">
        <title>Complete genome of Salinicola endophyticus HNIBRBA4755.</title>
        <authorList>
            <person name="Shin S.Y."/>
            <person name="Kang H."/>
            <person name="Song J."/>
        </authorList>
    </citation>
    <scope>NUCLEOTIDE SEQUENCE</scope>
    <source>
        <strain evidence="3">HNIBRBA4755</strain>
    </source>
</reference>
<dbReference type="EC" id="2.1.-.-" evidence="3"/>
<organism evidence="3">
    <name type="scientific">Salinicola endophyticus</name>
    <dbReference type="NCBI Taxonomy" id="1949083"/>
    <lineage>
        <taxon>Bacteria</taxon>
        <taxon>Pseudomonadati</taxon>
        <taxon>Pseudomonadota</taxon>
        <taxon>Gammaproteobacteria</taxon>
        <taxon>Oceanospirillales</taxon>
        <taxon>Halomonadaceae</taxon>
        <taxon>Salinicola</taxon>
    </lineage>
</organism>
<dbReference type="InterPro" id="IPR029063">
    <property type="entry name" value="SAM-dependent_MTases_sf"/>
</dbReference>
<feature type="region of interest" description="Disordered" evidence="1">
    <location>
        <begin position="289"/>
        <end position="310"/>
    </location>
</feature>
<proteinExistence type="predicted"/>
<dbReference type="SUPFAM" id="SSF53335">
    <property type="entry name" value="S-adenosyl-L-methionine-dependent methyltransferases"/>
    <property type="match status" value="1"/>
</dbReference>
<keyword evidence="3" id="KW-0489">Methyltransferase</keyword>
<dbReference type="GO" id="GO:0008168">
    <property type="term" value="F:methyltransferase activity"/>
    <property type="evidence" value="ECO:0007669"/>
    <property type="project" value="UniProtKB-KW"/>
</dbReference>
<dbReference type="CDD" id="cd02440">
    <property type="entry name" value="AdoMet_MTases"/>
    <property type="match status" value="1"/>
</dbReference>
<accession>A0AB74UHL3</accession>
<dbReference type="Pfam" id="PF13649">
    <property type="entry name" value="Methyltransf_25"/>
    <property type="match status" value="1"/>
</dbReference>
<feature type="domain" description="Methyltransferase" evidence="2">
    <location>
        <begin position="54"/>
        <end position="150"/>
    </location>
</feature>
<gene>
    <name evidence="3" type="ORF">ABV408_06540</name>
</gene>